<dbReference type="NCBIfam" id="TIGR02444">
    <property type="entry name" value="TIGR02444 family protein"/>
    <property type="match status" value="1"/>
</dbReference>
<proteinExistence type="predicted"/>
<dbReference type="EMBL" id="MPZM01000045">
    <property type="protein sequence ID" value="PPL14907.1"/>
    <property type="molecule type" value="Genomic_DNA"/>
</dbReference>
<dbReference type="AlphaFoldDB" id="A0A2P5TJ50"/>
<keyword evidence="2" id="KW-1185">Reference proteome</keyword>
<sequence>MSLPGHEQFWQFSEQYYARPGVAQACLQLQDEHGANVNLLLLLLMLEERGLGADPAHFLPLLQERMGLFTQWRALRRRLKTRLDNEDYVQLLQHELELERWQQQELLQVLAQHPPRPGSGALLTYLTLLQVADAPLWQLKLAG</sequence>
<organism evidence="1 2">
    <name type="scientific">Oceanisphaera arctica</name>
    <dbReference type="NCBI Taxonomy" id="641510"/>
    <lineage>
        <taxon>Bacteria</taxon>
        <taxon>Pseudomonadati</taxon>
        <taxon>Pseudomonadota</taxon>
        <taxon>Gammaproteobacteria</taxon>
        <taxon>Aeromonadales</taxon>
        <taxon>Aeromonadaceae</taxon>
        <taxon>Oceanisphaera</taxon>
    </lineage>
</organism>
<dbReference type="Proteomes" id="UP000242231">
    <property type="component" value="Unassembled WGS sequence"/>
</dbReference>
<dbReference type="Pfam" id="PF09523">
    <property type="entry name" value="DUF2390"/>
    <property type="match status" value="1"/>
</dbReference>
<dbReference type="InterPro" id="IPR012659">
    <property type="entry name" value="CHP02444"/>
</dbReference>
<name>A0A2P5TJ50_9GAMM</name>
<dbReference type="RefSeq" id="WP_104487800.1">
    <property type="nucleotide sequence ID" value="NZ_BMYB01000031.1"/>
</dbReference>
<evidence type="ECO:0000313" key="1">
    <source>
        <dbReference type="EMBL" id="PPL14907.1"/>
    </source>
</evidence>
<evidence type="ECO:0000313" key="2">
    <source>
        <dbReference type="Proteomes" id="UP000242231"/>
    </source>
</evidence>
<reference evidence="2" key="1">
    <citation type="submission" date="2016-11" db="EMBL/GenBank/DDBJ databases">
        <authorList>
            <person name="Sisinthy S."/>
            <person name="Ara S."/>
            <person name="Gundlapally S.R."/>
        </authorList>
    </citation>
    <scope>NUCLEOTIDE SEQUENCE [LARGE SCALE GENOMIC DNA]</scope>
    <source>
        <strain evidence="2">V1-41</strain>
    </source>
</reference>
<protein>
    <submittedName>
        <fullName evidence="1">TIGR02444 family protein</fullName>
    </submittedName>
</protein>
<dbReference type="OrthoDB" id="5795846at2"/>
<comment type="caution">
    <text evidence="1">The sequence shown here is derived from an EMBL/GenBank/DDBJ whole genome shotgun (WGS) entry which is preliminary data.</text>
</comment>
<gene>
    <name evidence="1" type="ORF">UN63_14425</name>
</gene>
<accession>A0A2P5TJ50</accession>